<sequence>MIALGIGCRRNASGEEIAAVIAQALTAARVVAGDVAVVATAADKVSEPGMIEAAKRLGRPLIGLAVEDLAAVVDLAVTRSDRVQRLKGVPSIAETAALAAAGRNARLILPRMANGSATCALAEGEGAAEDGR</sequence>
<reference evidence="2" key="1">
    <citation type="journal article" date="2024" name="Antonie Van Leeuwenhoek">
        <title>Bradyrhizobium ontarionense sp. nov., a novel bacterial symbiont isolated from Aeschynomene indica (Indian jointvetch), harbours photosynthesis, nitrogen fixation and nitrous oxide (N2O) reductase genes.</title>
        <authorList>
            <person name="Bromfield E.S.P."/>
            <person name="Cloutier S."/>
        </authorList>
    </citation>
    <scope>NUCLEOTIDE SEQUENCE</scope>
    <source>
        <strain evidence="2">A19</strain>
    </source>
</reference>
<feature type="domain" description="CobE/GbiG C-terminal" evidence="1">
    <location>
        <begin position="2"/>
        <end position="122"/>
    </location>
</feature>
<organism evidence="2 3">
    <name type="scientific">Bradyrhizobium ontarionense</name>
    <dbReference type="NCBI Taxonomy" id="2898149"/>
    <lineage>
        <taxon>Bacteria</taxon>
        <taxon>Pseudomonadati</taxon>
        <taxon>Pseudomonadota</taxon>
        <taxon>Alphaproteobacteria</taxon>
        <taxon>Hyphomicrobiales</taxon>
        <taxon>Nitrobacteraceae</taxon>
        <taxon>Bradyrhizobium</taxon>
    </lineage>
</organism>
<name>A0ABY3RD97_9BRAD</name>
<gene>
    <name evidence="2" type="ORF">LQG66_37010</name>
</gene>
<dbReference type="SUPFAM" id="SSF159664">
    <property type="entry name" value="CobE/GbiG C-terminal domain-like"/>
    <property type="match status" value="1"/>
</dbReference>
<dbReference type="InterPro" id="IPR052553">
    <property type="entry name" value="CbiG_hydrolase"/>
</dbReference>
<dbReference type="RefSeq" id="WP_231321852.1">
    <property type="nucleotide sequence ID" value="NZ_CP088156.1"/>
</dbReference>
<proteinExistence type="predicted"/>
<dbReference type="Proteomes" id="UP001431010">
    <property type="component" value="Chromosome"/>
</dbReference>
<dbReference type="PANTHER" id="PTHR37477:SF1">
    <property type="entry name" value="COBALT-PRECORRIN-5A HYDROLASE"/>
    <property type="match status" value="1"/>
</dbReference>
<dbReference type="EMBL" id="CP088156">
    <property type="protein sequence ID" value="UFZ04717.1"/>
    <property type="molecule type" value="Genomic_DNA"/>
</dbReference>
<dbReference type="InterPro" id="IPR002750">
    <property type="entry name" value="CobE/GbiG_C"/>
</dbReference>
<keyword evidence="3" id="KW-1185">Reference proteome</keyword>
<accession>A0ABY3RD97</accession>
<dbReference type="Pfam" id="PF01890">
    <property type="entry name" value="CbiG_C"/>
    <property type="match status" value="1"/>
</dbReference>
<evidence type="ECO:0000313" key="3">
    <source>
        <dbReference type="Proteomes" id="UP001431010"/>
    </source>
</evidence>
<dbReference type="InterPro" id="IPR036518">
    <property type="entry name" value="CobE/GbiG_C_sf"/>
</dbReference>
<evidence type="ECO:0000313" key="2">
    <source>
        <dbReference type="EMBL" id="UFZ04717.1"/>
    </source>
</evidence>
<dbReference type="PANTHER" id="PTHR37477">
    <property type="entry name" value="COBALT-PRECORRIN-5A HYDROLASE"/>
    <property type="match status" value="1"/>
</dbReference>
<protein>
    <submittedName>
        <fullName evidence="2">Cobalamin biosynthesis protein</fullName>
    </submittedName>
</protein>
<evidence type="ECO:0000259" key="1">
    <source>
        <dbReference type="Pfam" id="PF01890"/>
    </source>
</evidence>
<dbReference type="Gene3D" id="3.30.420.180">
    <property type="entry name" value="CobE/GbiG C-terminal domain"/>
    <property type="match status" value="1"/>
</dbReference>